<keyword evidence="12 14" id="KW-0511">Multifunctional enzyme</keyword>
<comment type="caution">
    <text evidence="17">The sequence shown here is derived from an EMBL/GenBank/DDBJ whole genome shotgun (WGS) entry which is preliminary data.</text>
</comment>
<comment type="similarity">
    <text evidence="14">In the N-terminal section; belongs to the HesA/MoeB/ThiF family. UBA4 subfamily.</text>
</comment>
<dbReference type="Proteomes" id="UP000887229">
    <property type="component" value="Unassembled WGS sequence"/>
</dbReference>
<feature type="binding site" evidence="14">
    <location>
        <position position="217"/>
    </location>
    <ligand>
        <name>Zn(2+)</name>
        <dbReference type="ChEBI" id="CHEBI:29105"/>
    </ligand>
</feature>
<feature type="binding site" evidence="14">
    <location>
        <position position="290"/>
    </location>
    <ligand>
        <name>Zn(2+)</name>
        <dbReference type="ChEBI" id="CHEBI:29105"/>
    </ligand>
</feature>
<dbReference type="GO" id="GO:0005829">
    <property type="term" value="C:cytosol"/>
    <property type="evidence" value="ECO:0007669"/>
    <property type="project" value="UniProtKB-SubCell"/>
</dbReference>
<proteinExistence type="inferred from homology"/>
<evidence type="ECO:0000256" key="9">
    <source>
        <dbReference type="ARBA" id="ARBA00022833"/>
    </source>
</evidence>
<sequence length="442" mass="48657">MDRIDHLRREISLRESELADLKSQLALAESEHRLARQAKPWAWPLSGEEYQRYSRQMIVPNFGIEAQLQLKAAKILIIGAGGLGCPAATYLAAAGPSHIGLVDGDVVEKSNLHRQFAHATSRVGQTKVSSAITFLKDLNPNVVYKAYETHMSTSNAEEIVREWDIVLDCTDHPTSRYLISDICILLGKRLVSASAFQKSGQMMVLNDPPGQGPCYRCIFPKPPPPESVVGCGEGGILGPVVGTMGVLQALETLKVITREAPPEKNMMLLFSGMAEMPFRSIRMRGKRKDCFACGEKPSLTLEGLQTSMDYVQFCGVRRPVSLLQPEERVSVKDYAESIMDKGHVLLDVREKELFGLCHLAGAVNIPIGRFMNYRGDEVPDWVTDTIPGGEPIYVVCRVGNDSQVAAQKLMDMGLGKNGRFIGDIEGGLVAWKQVVDPDMPFT</sequence>
<comment type="catalytic activity">
    <reaction evidence="14">
        <text>[molybdopterin-synthase sulfur-carrier protein]-C-terminal Gly-Gly + ATP + H(+) = [molybdopterin-synthase sulfur-carrier protein]-C-terminal Gly-Gly-AMP + diphosphate</text>
        <dbReference type="Rhea" id="RHEA:43616"/>
        <dbReference type="Rhea" id="RHEA-COMP:12159"/>
        <dbReference type="Rhea" id="RHEA-COMP:12202"/>
        <dbReference type="ChEBI" id="CHEBI:15378"/>
        <dbReference type="ChEBI" id="CHEBI:30616"/>
        <dbReference type="ChEBI" id="CHEBI:33019"/>
        <dbReference type="ChEBI" id="CHEBI:90618"/>
        <dbReference type="ChEBI" id="CHEBI:90778"/>
        <dbReference type="EC" id="2.7.7.80"/>
    </reaction>
</comment>
<dbReference type="GO" id="GO:0002143">
    <property type="term" value="P:tRNA wobble position uridine thiolation"/>
    <property type="evidence" value="ECO:0007669"/>
    <property type="project" value="InterPro"/>
</dbReference>
<gene>
    <name evidence="14" type="primary">uba4</name>
    <name evidence="14" type="synonym">cnxF</name>
    <name evidence="17" type="ORF">F5Z01DRAFT_6344</name>
</gene>
<reference evidence="17" key="1">
    <citation type="journal article" date="2021" name="IMA Fungus">
        <title>Genomic characterization of three marine fungi, including Emericellopsis atlantica sp. nov. with signatures of a generalist lifestyle and marine biomass degradation.</title>
        <authorList>
            <person name="Hagestad O.C."/>
            <person name="Hou L."/>
            <person name="Andersen J.H."/>
            <person name="Hansen E.H."/>
            <person name="Altermark B."/>
            <person name="Li C."/>
            <person name="Kuhnert E."/>
            <person name="Cox R.J."/>
            <person name="Crous P.W."/>
            <person name="Spatafora J.W."/>
            <person name="Lail K."/>
            <person name="Amirebrahimi M."/>
            <person name="Lipzen A."/>
            <person name="Pangilinan J."/>
            <person name="Andreopoulos W."/>
            <person name="Hayes R.D."/>
            <person name="Ng V."/>
            <person name="Grigoriev I.V."/>
            <person name="Jackson S.A."/>
            <person name="Sutton T.D.S."/>
            <person name="Dobson A.D.W."/>
            <person name="Rama T."/>
        </authorList>
    </citation>
    <scope>NUCLEOTIDE SEQUENCE</scope>
    <source>
        <strain evidence="17">TS7</strain>
    </source>
</reference>
<accession>A0A9P8CX42</accession>
<keyword evidence="4 14" id="KW-0819">tRNA processing</keyword>
<keyword evidence="2 14" id="KW-0963">Cytoplasm</keyword>
<keyword evidence="3 14" id="KW-0808">Transferase</keyword>
<feature type="binding site" evidence="14">
    <location>
        <begin position="110"/>
        <end position="114"/>
    </location>
    <ligand>
        <name>ATP</name>
        <dbReference type="ChEBI" id="CHEBI:30616"/>
    </ligand>
</feature>
<dbReference type="GO" id="GO:0004792">
    <property type="term" value="F:thiosulfate-cyanide sulfurtransferase activity"/>
    <property type="evidence" value="ECO:0007669"/>
    <property type="project" value="TreeGrafter"/>
</dbReference>
<dbReference type="PANTHER" id="PTHR10953:SF102">
    <property type="entry name" value="ADENYLYLTRANSFERASE AND SULFURTRANSFERASE MOCS3"/>
    <property type="match status" value="1"/>
</dbReference>
<feature type="binding site" evidence="14">
    <location>
        <position position="293"/>
    </location>
    <ligand>
        <name>Zn(2+)</name>
        <dbReference type="ChEBI" id="CHEBI:29105"/>
    </ligand>
</feature>
<dbReference type="Pfam" id="PF00899">
    <property type="entry name" value="ThiF"/>
    <property type="match status" value="1"/>
</dbReference>
<keyword evidence="6 14" id="KW-0479">Metal-binding</keyword>
<dbReference type="OrthoDB" id="10261062at2759"/>
<feature type="binding site" evidence="14">
    <location>
        <position position="103"/>
    </location>
    <ligand>
        <name>ATP</name>
        <dbReference type="ChEBI" id="CHEBI:30616"/>
    </ligand>
</feature>
<protein>
    <recommendedName>
        <fullName evidence="14">Adenylyltransferase and sulfurtransferase uba4</fullName>
    </recommendedName>
    <alternativeName>
        <fullName evidence="14">Common component for nitrate reductase and xanthine dehydrogenase protein F</fullName>
    </alternativeName>
    <alternativeName>
        <fullName evidence="14">Ubiquitin-like protein activator 4</fullName>
    </alternativeName>
    <domain>
        <recommendedName>
            <fullName evidence="14">Molybdopterin-synthase adenylyltransferase</fullName>
            <ecNumber evidence="14">2.7.7.80</ecNumber>
        </recommendedName>
        <alternativeName>
            <fullName evidence="14">Adenylyltransferase uba4</fullName>
        </alternativeName>
        <alternativeName>
            <fullName evidence="14">Sulfur carrier protein MOCS2A adenylyltransferase</fullName>
        </alternativeName>
    </domain>
    <domain>
        <recommendedName>
            <fullName evidence="14">Molybdopterin-synthase sulfurtransferase</fullName>
            <ecNumber evidence="14">2.8.1.11</ecNumber>
        </recommendedName>
        <alternativeName>
            <fullName evidence="14">Sulfurtransferase uba4</fullName>
        </alternativeName>
        <alternativeName>
            <fullName evidence="14">Sulfur carrier protein MOCS2A sulfurtransferase</fullName>
        </alternativeName>
    </domain>
</protein>
<comment type="catalytic activity">
    <reaction evidence="14">
        <text>[molybdopterin-synthase sulfur-carrier protein]-C-terminal Gly-Gly-AMP + S-sulfanyl-L-cysteinyl-[cysteine desulfurase] + AH2 = [molybdopterin-synthase sulfur-carrier protein]-C-terminal-Gly-aminoethanethioate + L-cysteinyl-[cysteine desulfurase] + A + AMP + 2 H(+)</text>
        <dbReference type="Rhea" id="RHEA:48612"/>
        <dbReference type="Rhea" id="RHEA-COMP:12157"/>
        <dbReference type="Rhea" id="RHEA-COMP:12158"/>
        <dbReference type="Rhea" id="RHEA-COMP:12159"/>
        <dbReference type="Rhea" id="RHEA-COMP:19907"/>
        <dbReference type="ChEBI" id="CHEBI:13193"/>
        <dbReference type="ChEBI" id="CHEBI:15378"/>
        <dbReference type="ChEBI" id="CHEBI:17499"/>
        <dbReference type="ChEBI" id="CHEBI:29950"/>
        <dbReference type="ChEBI" id="CHEBI:61963"/>
        <dbReference type="ChEBI" id="CHEBI:90618"/>
        <dbReference type="ChEBI" id="CHEBI:232372"/>
        <dbReference type="ChEBI" id="CHEBI:456215"/>
        <dbReference type="EC" id="2.8.1.11"/>
    </reaction>
</comment>
<dbReference type="InterPro" id="IPR000594">
    <property type="entry name" value="ThiF_NAD_FAD-bd"/>
</dbReference>
<dbReference type="CDD" id="cd00757">
    <property type="entry name" value="ThiF_MoeB_HesA_family"/>
    <property type="match status" value="1"/>
</dbReference>
<keyword evidence="7 14" id="KW-0547">Nucleotide-binding</keyword>
<dbReference type="AlphaFoldDB" id="A0A9P8CX42"/>
<comment type="pathway">
    <text evidence="14">Cofactor biosynthesis; molybdopterin biosynthesis.</text>
</comment>
<dbReference type="Gene3D" id="3.40.50.720">
    <property type="entry name" value="NAD(P)-binding Rossmann-like Domain"/>
    <property type="match status" value="1"/>
</dbReference>
<name>A0A9P8CX42_9HYPO</name>
<evidence type="ECO:0000256" key="12">
    <source>
        <dbReference type="ARBA" id="ARBA00023268"/>
    </source>
</evidence>
<evidence type="ECO:0000256" key="7">
    <source>
        <dbReference type="ARBA" id="ARBA00022741"/>
    </source>
</evidence>
<organism evidence="17 18">
    <name type="scientific">Emericellopsis atlantica</name>
    <dbReference type="NCBI Taxonomy" id="2614577"/>
    <lineage>
        <taxon>Eukaryota</taxon>
        <taxon>Fungi</taxon>
        <taxon>Dikarya</taxon>
        <taxon>Ascomycota</taxon>
        <taxon>Pezizomycotina</taxon>
        <taxon>Sordariomycetes</taxon>
        <taxon>Hypocreomycetidae</taxon>
        <taxon>Hypocreales</taxon>
        <taxon>Bionectriaceae</taxon>
        <taxon>Emericellopsis</taxon>
    </lineage>
</organism>
<dbReference type="HAMAP" id="MF_03049">
    <property type="entry name" value="MOCS3_Uba4"/>
    <property type="match status" value="1"/>
</dbReference>
<evidence type="ECO:0000256" key="8">
    <source>
        <dbReference type="ARBA" id="ARBA00022786"/>
    </source>
</evidence>
<feature type="active site" description="Cysteine persulfide intermediate; for sulfurtransferase activity" evidence="14">
    <location>
        <position position="396"/>
    </location>
</feature>
<evidence type="ECO:0000256" key="5">
    <source>
        <dbReference type="ARBA" id="ARBA00022695"/>
    </source>
</evidence>
<dbReference type="GO" id="GO:0061604">
    <property type="term" value="F:molybdopterin-synthase sulfurtransferase activity"/>
    <property type="evidence" value="ECO:0007669"/>
    <property type="project" value="UniProtKB-EC"/>
</dbReference>
<evidence type="ECO:0000256" key="6">
    <source>
        <dbReference type="ARBA" id="ARBA00022723"/>
    </source>
</evidence>
<dbReference type="GO" id="GO:0042292">
    <property type="term" value="F:URM1 activating enzyme activity"/>
    <property type="evidence" value="ECO:0007669"/>
    <property type="project" value="TreeGrafter"/>
</dbReference>
<feature type="domain" description="Rhodanese" evidence="16">
    <location>
        <begin position="339"/>
        <end position="440"/>
    </location>
</feature>
<evidence type="ECO:0000256" key="11">
    <source>
        <dbReference type="ARBA" id="ARBA00023150"/>
    </source>
</evidence>
<dbReference type="InterPro" id="IPR001763">
    <property type="entry name" value="Rhodanese-like_dom"/>
</dbReference>
<comment type="function">
    <text evidence="14">Plays a central role in 2-thiolation of mcm(5)S(2)U at tRNA wobble positions of cytosolic tRNA(Lys), tRNA(Glu) and tRNA(Gln). Also essential during biosynthesis of the molybdenum cofactor. Acts by mediating the C-terminal thiocarboxylation of sulfur carriers urm1 and MOCS2A. Its N-terminus first activates urm1 and MOCS2A as acyl-adenylates (-COAMP), then the persulfide sulfur on the catalytic cysteine is transferred to urm1 and MOCS2A to form thiocarboxylation (-COSH) of their C-terminus. The reaction probably involves hydrogen sulfide that is generated from the persulfide intermediate and that acts as nucleophile towards urm1 and MOCS2A. Subsequently, a transient disulfide bond is formed. Does not use thiosulfate as sulfur donor; nfs1 probably acting as a sulfur donor for thiocarboxylation reactions.</text>
</comment>
<dbReference type="GO" id="GO:0046872">
    <property type="term" value="F:metal ion binding"/>
    <property type="evidence" value="ECO:0007669"/>
    <property type="project" value="UniProtKB-KW"/>
</dbReference>
<dbReference type="InterPro" id="IPR035985">
    <property type="entry name" value="Ubiquitin-activating_enz"/>
</dbReference>
<comment type="pathway">
    <text evidence="14">tRNA modification; 5-methoxycarbonylmethyl-2-thiouridine-tRNA biosynthesis.</text>
</comment>
<comment type="function">
    <text evidence="13">Plays a central role in 2-thiolation of mcm(5)S(2)U at tRNA wobble positions of cytosolic tRNA(Lys), tRNA(Glu) and tRNA(Gln). Also essential during biosynthesis of the molybdenum cofactor. Acts by mediating the C-terminal thiocarboxylation of sulfur carriers urm1 and mocs2a. Its N-terminus first activates urm1 and mocs2a as acyl-adenylates (-COAMP), then the persulfide sulfur on the catalytic cysteine is transferred to urm1 and mocs2a to form thiocarboxylation (-COSH) of their C-terminus. The reaction probably involves hydrogen sulfide that is generated from the persulfide intermediate and that acts as a nucleophile towards urm1 and mocs2a. Subsequently, a transient disulfide bond is formed. Does not use thiosulfate as sulfur donor; nfs1 probably acting as a sulfur donor for thiocarboxylation reactions.</text>
</comment>
<dbReference type="SUPFAM" id="SSF69572">
    <property type="entry name" value="Activating enzymes of the ubiquitin-like proteins"/>
    <property type="match status" value="1"/>
</dbReference>
<keyword evidence="18" id="KW-1185">Reference proteome</keyword>
<dbReference type="InterPro" id="IPR036873">
    <property type="entry name" value="Rhodanese-like_dom_sf"/>
</dbReference>
<dbReference type="SMART" id="SM00450">
    <property type="entry name" value="RHOD"/>
    <property type="match status" value="1"/>
</dbReference>
<dbReference type="EMBL" id="MU251242">
    <property type="protein sequence ID" value="KAG9258871.1"/>
    <property type="molecule type" value="Genomic_DNA"/>
</dbReference>
<evidence type="ECO:0000259" key="16">
    <source>
        <dbReference type="PROSITE" id="PS50206"/>
    </source>
</evidence>
<evidence type="ECO:0000256" key="3">
    <source>
        <dbReference type="ARBA" id="ARBA00022679"/>
    </source>
</evidence>
<evidence type="ECO:0000256" key="15">
    <source>
        <dbReference type="SAM" id="Coils"/>
    </source>
</evidence>
<comment type="subcellular location">
    <subcellularLocation>
        <location evidence="1">Cytoplasm</location>
        <location evidence="1">Cytosol</location>
    </subcellularLocation>
</comment>
<evidence type="ECO:0000256" key="13">
    <source>
        <dbReference type="ARBA" id="ARBA00043893"/>
    </source>
</evidence>
<feature type="binding site" evidence="14">
    <location>
        <begin position="171"/>
        <end position="172"/>
    </location>
    <ligand>
        <name>ATP</name>
        <dbReference type="ChEBI" id="CHEBI:30616"/>
    </ligand>
</feature>
<dbReference type="EC" id="2.8.1.11" evidence="14"/>
<keyword evidence="8" id="KW-0833">Ubl conjugation pathway</keyword>
<dbReference type="GO" id="GO:0032447">
    <property type="term" value="P:protein urmylation"/>
    <property type="evidence" value="ECO:0007669"/>
    <property type="project" value="TreeGrafter"/>
</dbReference>
<dbReference type="GO" id="GO:0061605">
    <property type="term" value="F:molybdopterin-synthase adenylyltransferase activity"/>
    <property type="evidence" value="ECO:0007669"/>
    <property type="project" value="UniProtKB-EC"/>
</dbReference>
<feature type="coiled-coil region" evidence="15">
    <location>
        <begin position="4"/>
        <end position="38"/>
    </location>
</feature>
<keyword evidence="15" id="KW-0175">Coiled coil</keyword>
<keyword evidence="9 14" id="KW-0862">Zinc</keyword>
<dbReference type="PROSITE" id="PS50206">
    <property type="entry name" value="RHODANESE_3"/>
    <property type="match status" value="1"/>
</dbReference>
<evidence type="ECO:0000256" key="1">
    <source>
        <dbReference type="ARBA" id="ARBA00004514"/>
    </source>
</evidence>
<feature type="binding site" evidence="14">
    <location>
        <position position="214"/>
    </location>
    <ligand>
        <name>Zn(2+)</name>
        <dbReference type="ChEBI" id="CHEBI:29105"/>
    </ligand>
</feature>
<feature type="active site" description="Glycyl thioester intermediate; for adenylyltransferase activity" evidence="14">
    <location>
        <position position="231"/>
    </location>
</feature>
<feature type="binding site" evidence="14">
    <location>
        <position position="127"/>
    </location>
    <ligand>
        <name>ATP</name>
        <dbReference type="ChEBI" id="CHEBI:30616"/>
    </ligand>
</feature>
<evidence type="ECO:0000256" key="10">
    <source>
        <dbReference type="ARBA" id="ARBA00022840"/>
    </source>
</evidence>
<dbReference type="Gene3D" id="3.40.250.10">
    <property type="entry name" value="Rhodanese-like domain"/>
    <property type="match status" value="1"/>
</dbReference>
<dbReference type="InterPro" id="IPR028885">
    <property type="entry name" value="MOCS3/Uba4"/>
</dbReference>
<dbReference type="GO" id="GO:0005524">
    <property type="term" value="F:ATP binding"/>
    <property type="evidence" value="ECO:0007669"/>
    <property type="project" value="UniProtKB-KW"/>
</dbReference>
<dbReference type="Pfam" id="PF00581">
    <property type="entry name" value="Rhodanese"/>
    <property type="match status" value="1"/>
</dbReference>
<dbReference type="GO" id="GO:0006777">
    <property type="term" value="P:Mo-molybdopterin cofactor biosynthetic process"/>
    <property type="evidence" value="ECO:0007669"/>
    <property type="project" value="UniProtKB-UniRule"/>
</dbReference>
<keyword evidence="11 14" id="KW-0501">Molybdenum cofactor biosynthesis</keyword>
<comment type="cofactor">
    <cofactor evidence="14">
        <name>Zn(2+)</name>
        <dbReference type="ChEBI" id="CHEBI:29105"/>
    </cofactor>
    <text evidence="14">Binds 1 zinc ion per subunit.</text>
</comment>
<keyword evidence="5" id="KW-0548">Nucleotidyltransferase</keyword>
<keyword evidence="10 14" id="KW-0067">ATP-binding</keyword>
<dbReference type="EC" id="2.7.7.80" evidence="14"/>
<evidence type="ECO:0000256" key="4">
    <source>
        <dbReference type="ARBA" id="ARBA00022694"/>
    </source>
</evidence>
<evidence type="ECO:0000256" key="2">
    <source>
        <dbReference type="ARBA" id="ARBA00022490"/>
    </source>
</evidence>
<dbReference type="FunFam" id="3.40.50.720:FF:000033">
    <property type="entry name" value="Adenylyltransferase and sulfurtransferase MOCS3"/>
    <property type="match status" value="1"/>
</dbReference>
<evidence type="ECO:0000313" key="18">
    <source>
        <dbReference type="Proteomes" id="UP000887229"/>
    </source>
</evidence>
<evidence type="ECO:0000313" key="17">
    <source>
        <dbReference type="EMBL" id="KAG9258871.1"/>
    </source>
</evidence>
<dbReference type="PANTHER" id="PTHR10953">
    <property type="entry name" value="UBIQUITIN-ACTIVATING ENZYME E1"/>
    <property type="match status" value="1"/>
</dbReference>
<feature type="binding site" evidence="14">
    <location>
        <position position="82"/>
    </location>
    <ligand>
        <name>ATP</name>
        <dbReference type="ChEBI" id="CHEBI:30616"/>
    </ligand>
</feature>
<evidence type="ECO:0000256" key="14">
    <source>
        <dbReference type="HAMAP-Rule" id="MF_03049"/>
    </source>
</evidence>
<dbReference type="InterPro" id="IPR045886">
    <property type="entry name" value="ThiF/MoeB/HesA"/>
</dbReference>